<organism evidence="4 6">
    <name type="scientific">Ligilactobacillus murinus</name>
    <dbReference type="NCBI Taxonomy" id="1622"/>
    <lineage>
        <taxon>Bacteria</taxon>
        <taxon>Bacillati</taxon>
        <taxon>Bacillota</taxon>
        <taxon>Bacilli</taxon>
        <taxon>Lactobacillales</taxon>
        <taxon>Lactobacillaceae</taxon>
        <taxon>Ligilactobacillus</taxon>
    </lineage>
</organism>
<feature type="transmembrane region" description="Helical" evidence="1">
    <location>
        <begin position="105"/>
        <end position="132"/>
    </location>
</feature>
<evidence type="ECO:0000313" key="4">
    <source>
        <dbReference type="EMBL" id="RXV66846.1"/>
    </source>
</evidence>
<proteinExistence type="predicted"/>
<reference evidence="5 7" key="3">
    <citation type="submission" date="2019-04" db="EMBL/GenBank/DDBJ databases">
        <title>Microbes associate with the intestines of laboratory mice.</title>
        <authorList>
            <person name="Navarre W."/>
            <person name="Wong E."/>
            <person name="Huang K."/>
            <person name="Tropini C."/>
            <person name="Ng K."/>
            <person name="Yu B."/>
        </authorList>
    </citation>
    <scope>NUCLEOTIDE SEQUENCE [LARGE SCALE GENOMIC DNA]</scope>
    <source>
        <strain evidence="5 7">NM26_J9</strain>
    </source>
</reference>
<dbReference type="PANTHER" id="PTHR40448">
    <property type="entry name" value="TWO-COMPONENT SENSOR HISTIDINE KINASE"/>
    <property type="match status" value="1"/>
</dbReference>
<feature type="transmembrane region" description="Helical" evidence="1">
    <location>
        <begin position="6"/>
        <end position="29"/>
    </location>
</feature>
<protein>
    <submittedName>
        <fullName evidence="4">ATP-binding protein</fullName>
    </submittedName>
    <submittedName>
        <fullName evidence="3">GHKL domain-containing protein</fullName>
    </submittedName>
</protein>
<dbReference type="CDD" id="cd16935">
    <property type="entry name" value="HATPase_AgrC-ComD-like"/>
    <property type="match status" value="1"/>
</dbReference>
<feature type="transmembrane region" description="Helical" evidence="1">
    <location>
        <begin position="152"/>
        <end position="171"/>
    </location>
</feature>
<evidence type="ECO:0000256" key="1">
    <source>
        <dbReference type="SAM" id="Phobius"/>
    </source>
</evidence>
<keyword evidence="1" id="KW-1133">Transmembrane helix</keyword>
<evidence type="ECO:0000313" key="8">
    <source>
        <dbReference type="Proteomes" id="UP000463931"/>
    </source>
</evidence>
<evidence type="ECO:0000313" key="7">
    <source>
        <dbReference type="Proteomes" id="UP000306855"/>
    </source>
</evidence>
<dbReference type="GO" id="GO:0005524">
    <property type="term" value="F:ATP binding"/>
    <property type="evidence" value="ECO:0007669"/>
    <property type="project" value="UniProtKB-KW"/>
</dbReference>
<keyword evidence="1" id="KW-0812">Transmembrane</keyword>
<dbReference type="Gene3D" id="3.30.565.10">
    <property type="entry name" value="Histidine kinase-like ATPase, C-terminal domain"/>
    <property type="match status" value="1"/>
</dbReference>
<dbReference type="SUPFAM" id="SSF55874">
    <property type="entry name" value="ATPase domain of HSP90 chaperone/DNA topoisomerase II/histidine kinase"/>
    <property type="match status" value="1"/>
</dbReference>
<keyword evidence="4" id="KW-0547">Nucleotide-binding</keyword>
<name>A0A4Q2AB93_9LACO</name>
<feature type="transmembrane region" description="Helical" evidence="1">
    <location>
        <begin position="177"/>
        <end position="198"/>
    </location>
</feature>
<dbReference type="PANTHER" id="PTHR40448:SF1">
    <property type="entry name" value="TWO-COMPONENT SENSOR HISTIDINE KINASE"/>
    <property type="match status" value="1"/>
</dbReference>
<dbReference type="EMBL" id="SRYK01000016">
    <property type="protein sequence ID" value="TGY55852.1"/>
    <property type="molecule type" value="Genomic_DNA"/>
</dbReference>
<accession>A0A4Q2AB93</accession>
<evidence type="ECO:0000313" key="3">
    <source>
        <dbReference type="EMBL" id="QIA88904.1"/>
    </source>
</evidence>
<keyword evidence="1" id="KW-0472">Membrane</keyword>
<reference evidence="4 6" key="1">
    <citation type="submission" date="2018-09" db="EMBL/GenBank/DDBJ databases">
        <title>Murine metabolic-syndrome-specific gut microbial biobank.</title>
        <authorList>
            <person name="Liu C."/>
        </authorList>
    </citation>
    <scope>NUCLEOTIDE SEQUENCE [LARGE SCALE GENOMIC DNA]</scope>
    <source>
        <strain evidence="4 6">C-30</strain>
    </source>
</reference>
<gene>
    <name evidence="4" type="ORF">D6C19_09780</name>
    <name evidence="5" type="ORF">E5340_04685</name>
    <name evidence="3" type="ORF">FEE40_01125</name>
</gene>
<feature type="domain" description="Sensor histidine kinase NatK-like C-terminal" evidence="2">
    <location>
        <begin position="312"/>
        <end position="412"/>
    </location>
</feature>
<evidence type="ECO:0000259" key="2">
    <source>
        <dbReference type="Pfam" id="PF14501"/>
    </source>
</evidence>
<feature type="transmembrane region" description="Helical" evidence="1">
    <location>
        <begin position="64"/>
        <end position="80"/>
    </location>
</feature>
<sequence length="416" mass="47832">MSNGVNMFLSTVVVVIQAFTIYIYLGYFFKSKVRNTQLGCALLIVTLLSEVDLNVGTHIYRGKWVTFAILFLIMLCWLQGDFFKKLFHYSFLSSFLLIQENMGKIIYLLVSGKVSLFFLGMYIIVFLFFIVLIRGLKRFKVEHSADISTKEYLILIPAPVLSSFFLTLNLIHNSGKLVIMCLLLLWFNISILYLYNYLTDKSYQVQMLQHEKLQSDFLRDFLQQAEEIRTLRHDLKNILASITYYAEQKDHIKIKELMTELSENVTFKNKYTGVLALDAVINQKVKAMIAKNIDYGLDLRVPNNLNLGKQELDVCAILGNILDNAIEATTKDIADPSIQLTLIYRKEKLVVKVTNPYLGKKRQNYNKVTVESSKQAGRQGIGLRSIKKRVAKYNGYYDFKVTNGKFTAFVILPLLS</sequence>
<dbReference type="GO" id="GO:0042802">
    <property type="term" value="F:identical protein binding"/>
    <property type="evidence" value="ECO:0007669"/>
    <property type="project" value="TreeGrafter"/>
</dbReference>
<evidence type="ECO:0000313" key="5">
    <source>
        <dbReference type="EMBL" id="TGY55852.1"/>
    </source>
</evidence>
<dbReference type="Proteomes" id="UP000306855">
    <property type="component" value="Unassembled WGS sequence"/>
</dbReference>
<dbReference type="OrthoDB" id="1652078at2"/>
<keyword evidence="4" id="KW-0067">ATP-binding</keyword>
<dbReference type="AlphaFoldDB" id="A0A4Q2AB93"/>
<dbReference type="InterPro" id="IPR032834">
    <property type="entry name" value="NatK-like_C"/>
</dbReference>
<evidence type="ECO:0000313" key="6">
    <source>
        <dbReference type="Proteomes" id="UP000289316"/>
    </source>
</evidence>
<dbReference type="Proteomes" id="UP000463931">
    <property type="component" value="Chromosome"/>
</dbReference>
<dbReference type="EMBL" id="QZFR01000090">
    <property type="protein sequence ID" value="RXV66846.1"/>
    <property type="molecule type" value="Genomic_DNA"/>
</dbReference>
<dbReference type="EMBL" id="CP040852">
    <property type="protein sequence ID" value="QIA88904.1"/>
    <property type="molecule type" value="Genomic_DNA"/>
</dbReference>
<dbReference type="Pfam" id="PF14501">
    <property type="entry name" value="HATPase_c_5"/>
    <property type="match status" value="1"/>
</dbReference>
<dbReference type="Proteomes" id="UP000289316">
    <property type="component" value="Unassembled WGS sequence"/>
</dbReference>
<dbReference type="RefSeq" id="WP_004050389.1">
    <property type="nucleotide sequence ID" value="NZ_AP025728.1"/>
</dbReference>
<dbReference type="InterPro" id="IPR036890">
    <property type="entry name" value="HATPase_C_sf"/>
</dbReference>
<reference evidence="3 8" key="2">
    <citation type="journal article" date="2019" name="Nat. Med.">
        <title>Preventing dysbiosis of the neonatal mouse intestinal microbiome protects against late-onset sepsis.</title>
        <authorList>
            <person name="Singer J.R."/>
            <person name="Blosser E.G."/>
            <person name="Zindl C.L."/>
            <person name="Silberger D.J."/>
            <person name="Conlan S."/>
            <person name="Laufer V.A."/>
            <person name="DiToro D."/>
            <person name="Deming C."/>
            <person name="Kumar R."/>
            <person name="Morrow C.D."/>
            <person name="Segre J.A."/>
            <person name="Gray M.J."/>
            <person name="Randolph D.A."/>
            <person name="Weaver C.T."/>
        </authorList>
    </citation>
    <scope>NUCLEOTIDE SEQUENCE [LARGE SCALE GENOMIC DNA]</scope>
    <source>
        <strain evidence="3 8">V10</strain>
    </source>
</reference>